<organism evidence="2 3">
    <name type="scientific">Zoarces viviparus</name>
    <name type="common">Viviparous eelpout</name>
    <name type="synonym">Blennius viviparus</name>
    <dbReference type="NCBI Taxonomy" id="48416"/>
    <lineage>
        <taxon>Eukaryota</taxon>
        <taxon>Metazoa</taxon>
        <taxon>Chordata</taxon>
        <taxon>Craniata</taxon>
        <taxon>Vertebrata</taxon>
        <taxon>Euteleostomi</taxon>
        <taxon>Actinopterygii</taxon>
        <taxon>Neopterygii</taxon>
        <taxon>Teleostei</taxon>
        <taxon>Neoteleostei</taxon>
        <taxon>Acanthomorphata</taxon>
        <taxon>Eupercaria</taxon>
        <taxon>Perciformes</taxon>
        <taxon>Cottioidei</taxon>
        <taxon>Zoarcales</taxon>
        <taxon>Zoarcidae</taxon>
        <taxon>Zoarcinae</taxon>
        <taxon>Zoarces</taxon>
    </lineage>
</organism>
<proteinExistence type="predicted"/>
<name>A0AAW1F894_ZOAVI</name>
<evidence type="ECO:0000256" key="1">
    <source>
        <dbReference type="SAM" id="MobiDB-lite"/>
    </source>
</evidence>
<evidence type="ECO:0000313" key="2">
    <source>
        <dbReference type="EMBL" id="KAK9530927.1"/>
    </source>
</evidence>
<feature type="compositionally biased region" description="Polar residues" evidence="1">
    <location>
        <begin position="11"/>
        <end position="20"/>
    </location>
</feature>
<accession>A0AAW1F894</accession>
<dbReference type="Proteomes" id="UP001488805">
    <property type="component" value="Unassembled WGS sequence"/>
</dbReference>
<sequence length="77" mass="8540">MLNGTKKSEELQQAAQQQIYPASESPPRDQISLSDDSWLPPPELRFFISSSPQMWCSTLGTRERERASCSGAPALAE</sequence>
<feature type="region of interest" description="Disordered" evidence="1">
    <location>
        <begin position="1"/>
        <end position="39"/>
    </location>
</feature>
<evidence type="ECO:0000313" key="3">
    <source>
        <dbReference type="Proteomes" id="UP001488805"/>
    </source>
</evidence>
<reference evidence="2 3" key="1">
    <citation type="journal article" date="2024" name="Genome Biol. Evol.">
        <title>Chromosome-level genome assembly of the viviparous eelpout Zoarces viviparus.</title>
        <authorList>
            <person name="Fuhrmann N."/>
            <person name="Brasseur M.V."/>
            <person name="Bakowski C.E."/>
            <person name="Podsiadlowski L."/>
            <person name="Prost S."/>
            <person name="Krehenwinkel H."/>
            <person name="Mayer C."/>
        </authorList>
    </citation>
    <scope>NUCLEOTIDE SEQUENCE [LARGE SCALE GENOMIC DNA]</scope>
    <source>
        <strain evidence="2">NO-MEL_2022_Ind0_liver</strain>
    </source>
</reference>
<keyword evidence="3" id="KW-1185">Reference proteome</keyword>
<gene>
    <name evidence="2" type="ORF">VZT92_012400</name>
</gene>
<feature type="compositionally biased region" description="Basic and acidic residues" evidence="1">
    <location>
        <begin position="1"/>
        <end position="10"/>
    </location>
</feature>
<dbReference type="EMBL" id="JBCEZU010000100">
    <property type="protein sequence ID" value="KAK9530927.1"/>
    <property type="molecule type" value="Genomic_DNA"/>
</dbReference>
<dbReference type="AlphaFoldDB" id="A0AAW1F894"/>
<comment type="caution">
    <text evidence="2">The sequence shown here is derived from an EMBL/GenBank/DDBJ whole genome shotgun (WGS) entry which is preliminary data.</text>
</comment>
<protein>
    <submittedName>
        <fullName evidence="2">Uncharacterized protein</fullName>
    </submittedName>
</protein>